<protein>
    <recommendedName>
        <fullName evidence="3">Nucleotidyl transferase AbiEii/AbiGii toxin family protein</fullName>
    </recommendedName>
</protein>
<dbReference type="InterPro" id="IPR043519">
    <property type="entry name" value="NT_sf"/>
</dbReference>
<accession>D5MLT6</accession>
<evidence type="ECO:0008006" key="3">
    <source>
        <dbReference type="Google" id="ProtNLM"/>
    </source>
</evidence>
<dbReference type="STRING" id="671143.DAMO_2920"/>
<reference evidence="1 2" key="1">
    <citation type="journal article" date="2010" name="Nature">
        <title>Nitrite-driven anaerobic methane oxidation by oxygenic bacteria.</title>
        <authorList>
            <person name="Ettwig K.F."/>
            <person name="Butler M.K."/>
            <person name="Le Paslier D."/>
            <person name="Pelletier E."/>
            <person name="Mangenot S."/>
            <person name="Kuypers M.M.M."/>
            <person name="Schreiber F."/>
            <person name="Dutilh B.E."/>
            <person name="Zedelius J."/>
            <person name="de Beer D."/>
            <person name="Gloerich J."/>
            <person name="Wessels H.J.C.T."/>
            <person name="van Allen T."/>
            <person name="Luesken F."/>
            <person name="Wu M."/>
            <person name="van de Pas-Schoonen K.T."/>
            <person name="Op den Camp H.J.M."/>
            <person name="Janssen-Megens E.M."/>
            <person name="Francoijs K-J."/>
            <person name="Stunnenberg H."/>
            <person name="Weissenbach J."/>
            <person name="Jetten M.S.M."/>
            <person name="Strous M."/>
        </authorList>
    </citation>
    <scope>NUCLEOTIDE SEQUENCE [LARGE SCALE GENOMIC DNA]</scope>
</reference>
<dbReference type="AlphaFoldDB" id="D5MLT6"/>
<dbReference type="eggNOG" id="ENOG5033CVS">
    <property type="taxonomic scope" value="Bacteria"/>
</dbReference>
<dbReference type="SUPFAM" id="SSF81301">
    <property type="entry name" value="Nucleotidyltransferase"/>
    <property type="match status" value="1"/>
</dbReference>
<dbReference type="KEGG" id="mox:DAMO_2920"/>
<name>D5MLT6_METO1</name>
<dbReference type="HOGENOM" id="CLU_1419152_0_0_0"/>
<dbReference type="Proteomes" id="UP000006898">
    <property type="component" value="Chromosome"/>
</dbReference>
<gene>
    <name evidence="1" type="ORF">DAMO_2920</name>
</gene>
<proteinExistence type="predicted"/>
<evidence type="ECO:0000313" key="2">
    <source>
        <dbReference type="Proteomes" id="UP000006898"/>
    </source>
</evidence>
<dbReference type="EMBL" id="FP565575">
    <property type="protein sequence ID" value="CBE69993.1"/>
    <property type="molecule type" value="Genomic_DNA"/>
</dbReference>
<organism evidence="1 2">
    <name type="scientific">Methylomirabilis oxygeniifera</name>
    <dbReference type="NCBI Taxonomy" id="671143"/>
    <lineage>
        <taxon>Bacteria</taxon>
        <taxon>Candidatus Methylomirabilota</taxon>
        <taxon>Candidatus Methylomirabilia</taxon>
        <taxon>Candidatus Methylomirabilales</taxon>
        <taxon>Candidatus Methylomirabilaceae</taxon>
        <taxon>Candidatus Methylomirabilis</taxon>
    </lineage>
</organism>
<dbReference type="Gene3D" id="3.30.460.40">
    <property type="match status" value="1"/>
</dbReference>
<evidence type="ECO:0000313" key="1">
    <source>
        <dbReference type="EMBL" id="CBE69993.1"/>
    </source>
</evidence>
<sequence length="191" mass="21924">MIPPLEAAWEVHRFLTKLGFPYALIGGLAVQYWGEPRLTVDADVTVSAPLNDPETFVRTLIEHFPSRIDDPIAFARRSRMVLIRTSNNCPVDVSLALPGYEDEVMRRVVSYELEPDKAIRLCSAEDLIVHKAVASRPQDLRDIEGVIARRHSALDVAYIRRWLTEFADILADPELLQRFERPWQRLQTFNT</sequence>